<evidence type="ECO:0000256" key="1">
    <source>
        <dbReference type="SAM" id="Phobius"/>
    </source>
</evidence>
<evidence type="ECO:0000313" key="3">
    <source>
        <dbReference type="Proteomes" id="UP000184241"/>
    </source>
</evidence>
<feature type="transmembrane region" description="Helical" evidence="1">
    <location>
        <begin position="78"/>
        <end position="101"/>
    </location>
</feature>
<feature type="transmembrane region" description="Helical" evidence="1">
    <location>
        <begin position="154"/>
        <end position="173"/>
    </location>
</feature>
<dbReference type="RefSeq" id="WP_073017905.1">
    <property type="nucleotide sequence ID" value="NZ_FQXU01000004.1"/>
</dbReference>
<keyword evidence="1" id="KW-1133">Transmembrane helix</keyword>
<protein>
    <submittedName>
        <fullName evidence="2">Uncharacterized protein</fullName>
    </submittedName>
</protein>
<name>A0A1M5WY83_9CLOT</name>
<dbReference type="Proteomes" id="UP000184241">
    <property type="component" value="Unassembled WGS sequence"/>
</dbReference>
<evidence type="ECO:0000313" key="2">
    <source>
        <dbReference type="EMBL" id="SHH92559.1"/>
    </source>
</evidence>
<feature type="transmembrane region" description="Helical" evidence="1">
    <location>
        <begin position="193"/>
        <end position="212"/>
    </location>
</feature>
<proteinExistence type="predicted"/>
<dbReference type="AlphaFoldDB" id="A0A1M5WY83"/>
<dbReference type="EMBL" id="FQXU01000004">
    <property type="protein sequence ID" value="SHH92559.1"/>
    <property type="molecule type" value="Genomic_DNA"/>
</dbReference>
<keyword evidence="1" id="KW-0812">Transmembrane</keyword>
<reference evidence="2 3" key="1">
    <citation type="submission" date="2016-11" db="EMBL/GenBank/DDBJ databases">
        <authorList>
            <person name="Jaros S."/>
            <person name="Januszkiewicz K."/>
            <person name="Wedrychowicz H."/>
        </authorList>
    </citation>
    <scope>NUCLEOTIDE SEQUENCE [LARGE SCALE GENOMIC DNA]</scope>
    <source>
        <strain evidence="2 3">DSM 6191</strain>
    </source>
</reference>
<sequence>MLEAELINELNGIEYSNEEIADYLNWAEISEDELNKISGDIQTKLARKALRECGEFIESTMEKDEYTEAVIKGTDRDAIVYSAFLGMFMPGAFLLSGDYSFGYIMFITNKRLIVVNSNYFNKALGTRIYTREEMKNIRFKRVLDRSKKGLIKNFFKNIVSTPGGFVSMAFGLGVFSNRFFEAYDFDIAFEGKIIFRVVALIALIISGIEPDLETEAIITMKDGKKYDFLVRNANYKEILRYLKKLSNNIRM</sequence>
<organism evidence="2 3">
    <name type="scientific">Clostridium intestinale DSM 6191</name>
    <dbReference type="NCBI Taxonomy" id="1121320"/>
    <lineage>
        <taxon>Bacteria</taxon>
        <taxon>Bacillati</taxon>
        <taxon>Bacillota</taxon>
        <taxon>Clostridia</taxon>
        <taxon>Eubacteriales</taxon>
        <taxon>Clostridiaceae</taxon>
        <taxon>Clostridium</taxon>
    </lineage>
</organism>
<accession>A0A1M5WY83</accession>
<gene>
    <name evidence="2" type="ORF">SAMN02745941_01323</name>
</gene>
<keyword evidence="1" id="KW-0472">Membrane</keyword>